<evidence type="ECO:0000313" key="2">
    <source>
        <dbReference type="Proteomes" id="UP000828048"/>
    </source>
</evidence>
<evidence type="ECO:0000313" key="1">
    <source>
        <dbReference type="EMBL" id="KAH7837645.1"/>
    </source>
</evidence>
<organism evidence="1 2">
    <name type="scientific">Vaccinium darrowii</name>
    <dbReference type="NCBI Taxonomy" id="229202"/>
    <lineage>
        <taxon>Eukaryota</taxon>
        <taxon>Viridiplantae</taxon>
        <taxon>Streptophyta</taxon>
        <taxon>Embryophyta</taxon>
        <taxon>Tracheophyta</taxon>
        <taxon>Spermatophyta</taxon>
        <taxon>Magnoliopsida</taxon>
        <taxon>eudicotyledons</taxon>
        <taxon>Gunneridae</taxon>
        <taxon>Pentapetalae</taxon>
        <taxon>asterids</taxon>
        <taxon>Ericales</taxon>
        <taxon>Ericaceae</taxon>
        <taxon>Vaccinioideae</taxon>
        <taxon>Vaccinieae</taxon>
        <taxon>Vaccinium</taxon>
    </lineage>
</organism>
<proteinExistence type="predicted"/>
<comment type="caution">
    <text evidence="1">The sequence shown here is derived from an EMBL/GenBank/DDBJ whole genome shotgun (WGS) entry which is preliminary data.</text>
</comment>
<dbReference type="EMBL" id="CM037156">
    <property type="protein sequence ID" value="KAH7837645.1"/>
    <property type="molecule type" value="Genomic_DNA"/>
</dbReference>
<accession>A0ACB7XAT6</accession>
<keyword evidence="2" id="KW-1185">Reference proteome</keyword>
<gene>
    <name evidence="1" type="ORF">Vadar_016294</name>
</gene>
<reference evidence="1 2" key="1">
    <citation type="journal article" date="2021" name="Hortic Res">
        <title>High-quality reference genome and annotation aids understanding of berry development for evergreen blueberry (Vaccinium darrowii).</title>
        <authorList>
            <person name="Yu J."/>
            <person name="Hulse-Kemp A.M."/>
            <person name="Babiker E."/>
            <person name="Staton M."/>
        </authorList>
    </citation>
    <scope>NUCLEOTIDE SEQUENCE [LARGE SCALE GENOMIC DNA]</scope>
    <source>
        <strain evidence="2">cv. NJ 8807/NJ 8810</strain>
        <tissue evidence="1">Young leaf</tissue>
    </source>
</reference>
<sequence length="83" mass="9150">MCTNEKHCAVAGDNIISKRGENEREGRFGKEDNLGSKFFSCFSTLDVANTQCNCGHRLSSFCSCRLSISLLHGVQVIEDESCD</sequence>
<protein>
    <submittedName>
        <fullName evidence="1">Uncharacterized protein</fullName>
    </submittedName>
</protein>
<dbReference type="Proteomes" id="UP000828048">
    <property type="component" value="Chromosome 6"/>
</dbReference>
<name>A0ACB7XAT6_9ERIC</name>